<dbReference type="CDD" id="cd00198">
    <property type="entry name" value="vWFA"/>
    <property type="match status" value="1"/>
</dbReference>
<evidence type="ECO:0000256" key="2">
    <source>
        <dbReference type="SAM" id="Phobius"/>
    </source>
</evidence>
<reference evidence="5 7" key="2">
    <citation type="submission" date="2014-01" db="EMBL/GenBank/DDBJ databases">
        <title>Draft genome sequencing of Bacillus alcalophilus CGMCC 1.3604.</title>
        <authorList>
            <person name="Yang J."/>
            <person name="Diao L."/>
            <person name="Yang S."/>
        </authorList>
    </citation>
    <scope>NUCLEOTIDE SEQUENCE [LARGE SCALE GENOMIC DNA]</scope>
    <source>
        <strain evidence="5 7">CGMCC 1.3604</strain>
    </source>
</reference>
<gene>
    <name evidence="5" type="ORF">AJ85_06120</name>
    <name evidence="4" type="ORF">BALCAV_0210430</name>
</gene>
<dbReference type="InterPro" id="IPR036465">
    <property type="entry name" value="vWFA_dom_sf"/>
</dbReference>
<feature type="transmembrane region" description="Helical" evidence="2">
    <location>
        <begin position="38"/>
        <end position="55"/>
    </location>
</feature>
<keyword evidence="2" id="KW-0812">Transmembrane</keyword>
<dbReference type="Proteomes" id="UP000002754">
    <property type="component" value="Unassembled WGS sequence"/>
</dbReference>
<sequence length="920" mass="102566">MSFEFSQPIYFFLFLLIIPVLLFFLWPLKEQKKGETKLIVGLRSLVFALIILALADPSLVLTSKVIDTVFVLDRSDSVGERELEMERFIVDAVNGKKEEDSFSIVSFANEAVVERLPNTQTSFTLNEKLAAGQTNIEAGLQLALSLFPERSGRIVLISDGLETKGDATLVTNIAKQQGVTIDTYLMEQEEKMDVAIRDLSVSQQVYSGEEANITFDVTSSTDVVGDVRIRLNRDVIIDETLSLKEGMNTFQFAYLASEPGLNLLSVEINAEGDQISENNHLMVTSQVIGEPKVLIVEGEVGAAENLVQALTLTGFQSERMSVESFPSNLNHLLNYQAVIFANVSAVSLSEEKMELMETAVKQFGVGFMMTGGEQSFGLGGYFKTPIEDILPVEMEVNGEEELPSLGIIFVIDRSGSMDGYRLQLAKEAAARSVELLREQDTVGVIAFDDTPWQIVETGPIEDVQEVADQIASITPGGGTEIFGALDFAYPQLLEEELQRKHIILLTDGESYSGGDYQALIEGGLEESVTLSTVAISSGANHQLLEELAEYGSGRFYSVYDESTIPSILSRETIMMTRTYIEDHPFYPTVVRDSEWTPLWSNGIAEMNAYIATTNKPRAELILESEKGDPVLSRWQYGLGKTIAWTSDLQGQWAGNWSSWQEWPTFLNQLVTWMLPAAQTESFHVKQTQHGSTTKLELTTESEIASLLDAELVNESGHHVESQFRMVAPGRYELSFEANAGIHYLQLTDQLEESTPIYQTSLSVPYSAEYEAKEADGAFLAELALNGGGEVLVGPEQVFRPLESPKQERESVGHWFILLALTIFFSEVVIRRFGLPRLKLMKRRQVTENSVSKSRLSSLNQKAKRESKLKTALQEKPILDKKEDISKQTNERKESSKEKPTEVAKQDMMKRLLEAKKNQKR</sequence>
<reference evidence="4 6" key="1">
    <citation type="journal article" date="2014" name="Genome Announc.">
        <title>Draft Genome Sequence of Bacillus alcalophilus AV1934, a Classic Alkaliphile Isolated from Human Feces in 1934.</title>
        <authorList>
            <person name="Attie O."/>
            <person name="Jayaprakash A."/>
            <person name="Shah H."/>
            <person name="Paulsen I.T."/>
            <person name="Morino M."/>
            <person name="Takahashi Y."/>
            <person name="Narumi I."/>
            <person name="Sachidanandam R."/>
            <person name="Satoh K."/>
            <person name="Ito M."/>
            <person name="Krulwich T.A."/>
        </authorList>
    </citation>
    <scope>NUCLEOTIDE SEQUENCE [LARGE SCALE GENOMIC DNA]</scope>
    <source>
        <strain evidence="4 6">AV1934</strain>
    </source>
</reference>
<feature type="compositionally biased region" description="Basic and acidic residues" evidence="1">
    <location>
        <begin position="876"/>
        <end position="920"/>
    </location>
</feature>
<dbReference type="Pfam" id="PF13519">
    <property type="entry name" value="VWA_2"/>
    <property type="match status" value="1"/>
</dbReference>
<dbReference type="eggNOG" id="COG2304">
    <property type="taxonomic scope" value="Bacteria"/>
</dbReference>
<dbReference type="SUPFAM" id="SSF52317">
    <property type="entry name" value="Class I glutamine amidotransferase-like"/>
    <property type="match status" value="1"/>
</dbReference>
<dbReference type="Gene3D" id="3.40.50.410">
    <property type="entry name" value="von Willebrand factor, type A domain"/>
    <property type="match status" value="1"/>
</dbReference>
<dbReference type="AlphaFoldDB" id="A0A094WN59"/>
<feature type="domain" description="VWFA" evidence="3">
    <location>
        <begin position="406"/>
        <end position="571"/>
    </location>
</feature>
<dbReference type="Gene3D" id="3.40.50.880">
    <property type="match status" value="2"/>
</dbReference>
<comment type="caution">
    <text evidence="4">The sequence shown here is derived from an EMBL/GenBank/DDBJ whole genome shotgun (WGS) entry which is preliminary data.</text>
</comment>
<dbReference type="PROSITE" id="PS50234">
    <property type="entry name" value="VWFA"/>
    <property type="match status" value="1"/>
</dbReference>
<evidence type="ECO:0000256" key="1">
    <source>
        <dbReference type="SAM" id="MobiDB-lite"/>
    </source>
</evidence>
<feature type="transmembrane region" description="Helical" evidence="2">
    <location>
        <begin position="811"/>
        <end position="833"/>
    </location>
</feature>
<dbReference type="EMBL" id="ALPT02000030">
    <property type="protein sequence ID" value="KGA97408.1"/>
    <property type="molecule type" value="Genomic_DNA"/>
</dbReference>
<dbReference type="EMBL" id="JALP01000081">
    <property type="protein sequence ID" value="THG91235.1"/>
    <property type="molecule type" value="Genomic_DNA"/>
</dbReference>
<feature type="region of interest" description="Disordered" evidence="1">
    <location>
        <begin position="850"/>
        <end position="920"/>
    </location>
</feature>
<dbReference type="STRING" id="1218173.BALCAV_0210430"/>
<dbReference type="PANTHER" id="PTHR37947">
    <property type="entry name" value="BLL2462 PROTEIN"/>
    <property type="match status" value="1"/>
</dbReference>
<dbReference type="eggNOG" id="COG5426">
    <property type="taxonomic scope" value="Bacteria"/>
</dbReference>
<dbReference type="PANTHER" id="PTHR37947:SF2">
    <property type="entry name" value="VON WILLEBRAND FACTOR TYPE A"/>
    <property type="match status" value="1"/>
</dbReference>
<evidence type="ECO:0000313" key="5">
    <source>
        <dbReference type="EMBL" id="THG91235.1"/>
    </source>
</evidence>
<keyword evidence="6" id="KW-1185">Reference proteome</keyword>
<protein>
    <recommendedName>
        <fullName evidence="3">VWFA domain-containing protein</fullName>
    </recommendedName>
</protein>
<keyword evidence="2" id="KW-0472">Membrane</keyword>
<evidence type="ECO:0000259" key="3">
    <source>
        <dbReference type="PROSITE" id="PS50234"/>
    </source>
</evidence>
<dbReference type="Pfam" id="PF00092">
    <property type="entry name" value="VWA"/>
    <property type="match status" value="1"/>
</dbReference>
<dbReference type="Proteomes" id="UP000297014">
    <property type="component" value="Unassembled WGS sequence"/>
</dbReference>
<feature type="compositionally biased region" description="Polar residues" evidence="1">
    <location>
        <begin position="850"/>
        <end position="860"/>
    </location>
</feature>
<keyword evidence="2" id="KW-1133">Transmembrane helix</keyword>
<evidence type="ECO:0000313" key="7">
    <source>
        <dbReference type="Proteomes" id="UP000297014"/>
    </source>
</evidence>
<dbReference type="InterPro" id="IPR002035">
    <property type="entry name" value="VWF_A"/>
</dbReference>
<dbReference type="SUPFAM" id="SSF53300">
    <property type="entry name" value="vWA-like"/>
    <property type="match status" value="2"/>
</dbReference>
<evidence type="ECO:0000313" key="6">
    <source>
        <dbReference type="Proteomes" id="UP000002754"/>
    </source>
</evidence>
<evidence type="ECO:0000313" key="4">
    <source>
        <dbReference type="EMBL" id="KGA97408.1"/>
    </source>
</evidence>
<name>A0A094WN59_ALKAL</name>
<organism evidence="4 6">
    <name type="scientific">Alkalihalobacillus alcalophilus ATCC 27647 = CGMCC 1.3604</name>
    <dbReference type="NCBI Taxonomy" id="1218173"/>
    <lineage>
        <taxon>Bacteria</taxon>
        <taxon>Bacillati</taxon>
        <taxon>Bacillota</taxon>
        <taxon>Bacilli</taxon>
        <taxon>Bacillales</taxon>
        <taxon>Bacillaceae</taxon>
        <taxon>Alkalihalobacillus</taxon>
    </lineage>
</organism>
<accession>A0A094WN59</accession>
<dbReference type="SMART" id="SM00327">
    <property type="entry name" value="VWA"/>
    <property type="match status" value="2"/>
</dbReference>
<proteinExistence type="predicted"/>
<feature type="transmembrane region" description="Helical" evidence="2">
    <location>
        <begin position="6"/>
        <end position="26"/>
    </location>
</feature>
<dbReference type="RefSeq" id="WP_003322553.1">
    <property type="nucleotide sequence ID" value="NZ_ALPT02000030.1"/>
</dbReference>
<dbReference type="InterPro" id="IPR029062">
    <property type="entry name" value="Class_I_gatase-like"/>
</dbReference>